<evidence type="ECO:0000313" key="2">
    <source>
        <dbReference type="EMBL" id="MFC1456398.1"/>
    </source>
</evidence>
<evidence type="ECO:0008006" key="4">
    <source>
        <dbReference type="Google" id="ProtNLM"/>
    </source>
</evidence>
<evidence type="ECO:0000256" key="1">
    <source>
        <dbReference type="SAM" id="Phobius"/>
    </source>
</evidence>
<gene>
    <name evidence="2" type="ORF">ACETIH_06620</name>
</gene>
<feature type="transmembrane region" description="Helical" evidence="1">
    <location>
        <begin position="46"/>
        <end position="64"/>
    </location>
</feature>
<keyword evidence="1" id="KW-1133">Transmembrane helix</keyword>
<dbReference type="Proteomes" id="UP001593940">
    <property type="component" value="Unassembled WGS sequence"/>
</dbReference>
<feature type="transmembrane region" description="Helical" evidence="1">
    <location>
        <begin position="6"/>
        <end position="26"/>
    </location>
</feature>
<keyword evidence="1" id="KW-0812">Transmembrane</keyword>
<accession>A0ABV6Y555</accession>
<organism evidence="2 3">
    <name type="scientific">Microvirga arabica</name>
    <dbReference type="NCBI Taxonomy" id="1128671"/>
    <lineage>
        <taxon>Bacteria</taxon>
        <taxon>Pseudomonadati</taxon>
        <taxon>Pseudomonadota</taxon>
        <taxon>Alphaproteobacteria</taxon>
        <taxon>Hyphomicrobiales</taxon>
        <taxon>Methylobacteriaceae</taxon>
        <taxon>Microvirga</taxon>
    </lineage>
</organism>
<dbReference type="RefSeq" id="WP_377029179.1">
    <property type="nucleotide sequence ID" value="NZ_JBHOMY010000016.1"/>
</dbReference>
<comment type="caution">
    <text evidence="2">The sequence shown here is derived from an EMBL/GenBank/DDBJ whole genome shotgun (WGS) entry which is preliminary data.</text>
</comment>
<keyword evidence="3" id="KW-1185">Reference proteome</keyword>
<sequence length="90" mass="9580">MSVVTVALIGFALVGFFVVCAILEGFFKKAAREAVERQKTIEFGSLIMAALSVVVAVASVAYTFTSNSELEERIAALERVVQSIPKAATP</sequence>
<name>A0ABV6Y555_9HYPH</name>
<dbReference type="EMBL" id="JBHOMY010000016">
    <property type="protein sequence ID" value="MFC1456398.1"/>
    <property type="molecule type" value="Genomic_DNA"/>
</dbReference>
<evidence type="ECO:0000313" key="3">
    <source>
        <dbReference type="Proteomes" id="UP001593940"/>
    </source>
</evidence>
<protein>
    <recommendedName>
        <fullName evidence="4">DUF350 domain-containing protein</fullName>
    </recommendedName>
</protein>
<proteinExistence type="predicted"/>
<reference evidence="2 3" key="1">
    <citation type="submission" date="2024-09" db="EMBL/GenBank/DDBJ databases">
        <title>Nodulacao em especies de Leguminosae Basais da Amazonia e Caracterizacao dos Rizobios e Bacterias Associadas aos Nodulos.</title>
        <authorList>
            <person name="Jambeiro I.C.A."/>
            <person name="Lopes I.S."/>
            <person name="Aguiar E.R.G.R."/>
            <person name="Santos A.F.J."/>
            <person name="Dos Santos J.M.F."/>
            <person name="Gross E."/>
        </authorList>
    </citation>
    <scope>NUCLEOTIDE SEQUENCE [LARGE SCALE GENOMIC DNA]</scope>
    <source>
        <strain evidence="2 3">BRUESC1165</strain>
    </source>
</reference>
<keyword evidence="1" id="KW-0472">Membrane</keyword>